<dbReference type="SMART" id="SM00408">
    <property type="entry name" value="IGc2"/>
    <property type="match status" value="1"/>
</dbReference>
<name>A0AAW0Y1W6_CHEQU</name>
<dbReference type="InterPro" id="IPR003599">
    <property type="entry name" value="Ig_sub"/>
</dbReference>
<dbReference type="Gene3D" id="2.60.40.10">
    <property type="entry name" value="Immunoglobulins"/>
    <property type="match status" value="1"/>
</dbReference>
<evidence type="ECO:0000256" key="3">
    <source>
        <dbReference type="SAM" id="Phobius"/>
    </source>
</evidence>
<evidence type="ECO:0000256" key="1">
    <source>
        <dbReference type="ARBA" id="ARBA00023157"/>
    </source>
</evidence>
<dbReference type="InterPro" id="IPR003598">
    <property type="entry name" value="Ig_sub2"/>
</dbReference>
<keyword evidence="6" id="KW-1185">Reference proteome</keyword>
<dbReference type="GO" id="GO:0004672">
    <property type="term" value="F:protein kinase activity"/>
    <property type="evidence" value="ECO:0007669"/>
    <property type="project" value="TreeGrafter"/>
</dbReference>
<dbReference type="AlphaFoldDB" id="A0AAW0Y1W6"/>
<keyword evidence="3" id="KW-1133">Transmembrane helix</keyword>
<feature type="transmembrane region" description="Helical" evidence="3">
    <location>
        <begin position="6"/>
        <end position="27"/>
    </location>
</feature>
<dbReference type="FunFam" id="2.60.40.10:FF:000032">
    <property type="entry name" value="palladin isoform X1"/>
    <property type="match status" value="1"/>
</dbReference>
<dbReference type="CDD" id="cd00096">
    <property type="entry name" value="Ig"/>
    <property type="match status" value="1"/>
</dbReference>
<comment type="caution">
    <text evidence="5">The sequence shown here is derived from an EMBL/GenBank/DDBJ whole genome shotgun (WGS) entry which is preliminary data.</text>
</comment>
<dbReference type="PANTHER" id="PTHR47633">
    <property type="entry name" value="IMMUNOGLOBULIN"/>
    <property type="match status" value="1"/>
</dbReference>
<dbReference type="Pfam" id="PF07679">
    <property type="entry name" value="I-set"/>
    <property type="match status" value="1"/>
</dbReference>
<dbReference type="EMBL" id="JARKIK010000018">
    <property type="protein sequence ID" value="KAK8745870.1"/>
    <property type="molecule type" value="Genomic_DNA"/>
</dbReference>
<gene>
    <name evidence="5" type="ORF">OTU49_000063</name>
</gene>
<proteinExistence type="predicted"/>
<dbReference type="SUPFAM" id="SSF48726">
    <property type="entry name" value="Immunoglobulin"/>
    <property type="match status" value="1"/>
</dbReference>
<evidence type="ECO:0000259" key="4">
    <source>
        <dbReference type="PROSITE" id="PS50835"/>
    </source>
</evidence>
<dbReference type="PROSITE" id="PS50835">
    <property type="entry name" value="IG_LIKE"/>
    <property type="match status" value="1"/>
</dbReference>
<reference evidence="5 6" key="1">
    <citation type="journal article" date="2024" name="BMC Genomics">
        <title>Genome assembly of redclaw crayfish (Cherax quadricarinatus) provides insights into its immune adaptation and hypoxia tolerance.</title>
        <authorList>
            <person name="Liu Z."/>
            <person name="Zheng J."/>
            <person name="Li H."/>
            <person name="Fang K."/>
            <person name="Wang S."/>
            <person name="He J."/>
            <person name="Zhou D."/>
            <person name="Weng S."/>
            <person name="Chi M."/>
            <person name="Gu Z."/>
            <person name="He J."/>
            <person name="Li F."/>
            <person name="Wang M."/>
        </authorList>
    </citation>
    <scope>NUCLEOTIDE SEQUENCE [LARGE SCALE GENOMIC DNA]</scope>
    <source>
        <strain evidence="5">ZL_2023a</strain>
    </source>
</reference>
<dbReference type="SMART" id="SM00409">
    <property type="entry name" value="IG"/>
    <property type="match status" value="1"/>
</dbReference>
<dbReference type="InterPro" id="IPR036179">
    <property type="entry name" value="Ig-like_dom_sf"/>
</dbReference>
<accession>A0AAW0Y1W6</accession>
<organism evidence="5 6">
    <name type="scientific">Cherax quadricarinatus</name>
    <name type="common">Australian red claw crayfish</name>
    <dbReference type="NCBI Taxonomy" id="27406"/>
    <lineage>
        <taxon>Eukaryota</taxon>
        <taxon>Metazoa</taxon>
        <taxon>Ecdysozoa</taxon>
        <taxon>Arthropoda</taxon>
        <taxon>Crustacea</taxon>
        <taxon>Multicrustacea</taxon>
        <taxon>Malacostraca</taxon>
        <taxon>Eumalacostraca</taxon>
        <taxon>Eucarida</taxon>
        <taxon>Decapoda</taxon>
        <taxon>Pleocyemata</taxon>
        <taxon>Astacidea</taxon>
        <taxon>Parastacoidea</taxon>
        <taxon>Parastacidae</taxon>
        <taxon>Cherax</taxon>
    </lineage>
</organism>
<dbReference type="InterPro" id="IPR013783">
    <property type="entry name" value="Ig-like_fold"/>
</dbReference>
<sequence>MKEGSWQITVIMTLVLLNIAIATQTIGTGKRGQLSGRYKGRKDFKPITGTYPSVEAKEYYTNPKGAKITKSSHFNYQYVLGHKIVFLCVARGSPLPQITWFKDGVELYAHRYMQLHEWKKGDHLKSKMEIDPATQADAGIYECHANNKYAVDTKAFRTTYIAQFNK</sequence>
<dbReference type="InterPro" id="IPR007110">
    <property type="entry name" value="Ig-like_dom"/>
</dbReference>
<dbReference type="Proteomes" id="UP001445076">
    <property type="component" value="Unassembled WGS sequence"/>
</dbReference>
<keyword evidence="3" id="KW-0812">Transmembrane</keyword>
<dbReference type="PANTHER" id="PTHR47633:SF8">
    <property type="entry name" value="SPEG NEIGHBOR PROTEIN"/>
    <property type="match status" value="1"/>
</dbReference>
<evidence type="ECO:0000256" key="2">
    <source>
        <dbReference type="ARBA" id="ARBA00023319"/>
    </source>
</evidence>
<feature type="domain" description="Ig-like" evidence="4">
    <location>
        <begin position="63"/>
        <end position="159"/>
    </location>
</feature>
<keyword evidence="2" id="KW-0393">Immunoglobulin domain</keyword>
<evidence type="ECO:0000313" key="6">
    <source>
        <dbReference type="Proteomes" id="UP001445076"/>
    </source>
</evidence>
<protein>
    <recommendedName>
        <fullName evidence="4">Ig-like domain-containing protein</fullName>
    </recommendedName>
</protein>
<evidence type="ECO:0000313" key="5">
    <source>
        <dbReference type="EMBL" id="KAK8745870.1"/>
    </source>
</evidence>
<keyword evidence="3" id="KW-0472">Membrane</keyword>
<dbReference type="InterPro" id="IPR013098">
    <property type="entry name" value="Ig_I-set"/>
</dbReference>
<keyword evidence="1" id="KW-1015">Disulfide bond</keyword>